<evidence type="ECO:0000313" key="1">
    <source>
        <dbReference type="EMBL" id="SER32064.1"/>
    </source>
</evidence>
<sequence length="75" mass="8745">MKNDNDIKLNEDIIKIIVSRIYQRKEELKKESDKSNYSIGVIDGYSQTLDMIKNDLDSRGFDISDLNLSDEEIFN</sequence>
<dbReference type="AlphaFoldDB" id="A0A1H9N808"/>
<dbReference type="RefSeq" id="WP_089747436.1">
    <property type="nucleotide sequence ID" value="NZ_FOGF01000036.1"/>
</dbReference>
<dbReference type="EMBL" id="FOGF01000036">
    <property type="protein sequence ID" value="SER32064.1"/>
    <property type="molecule type" value="Genomic_DNA"/>
</dbReference>
<proteinExistence type="predicted"/>
<protein>
    <submittedName>
        <fullName evidence="1">Uncharacterized protein</fullName>
    </submittedName>
</protein>
<dbReference type="OrthoDB" id="2061924at2"/>
<dbReference type="STRING" id="137733.SAMN05421767_13612"/>
<organism evidence="1 2">
    <name type="scientific">Granulicatella balaenopterae</name>
    <dbReference type="NCBI Taxonomy" id="137733"/>
    <lineage>
        <taxon>Bacteria</taxon>
        <taxon>Bacillati</taxon>
        <taxon>Bacillota</taxon>
        <taxon>Bacilli</taxon>
        <taxon>Lactobacillales</taxon>
        <taxon>Carnobacteriaceae</taxon>
        <taxon>Granulicatella</taxon>
    </lineage>
</organism>
<keyword evidence="2" id="KW-1185">Reference proteome</keyword>
<evidence type="ECO:0000313" key="2">
    <source>
        <dbReference type="Proteomes" id="UP000198556"/>
    </source>
</evidence>
<name>A0A1H9N808_9LACT</name>
<accession>A0A1H9N808</accession>
<gene>
    <name evidence="1" type="ORF">SAMN05421767_13612</name>
</gene>
<dbReference type="Proteomes" id="UP000198556">
    <property type="component" value="Unassembled WGS sequence"/>
</dbReference>
<reference evidence="1 2" key="1">
    <citation type="submission" date="2016-10" db="EMBL/GenBank/DDBJ databases">
        <authorList>
            <person name="de Groot N.N."/>
        </authorList>
    </citation>
    <scope>NUCLEOTIDE SEQUENCE [LARGE SCALE GENOMIC DNA]</scope>
    <source>
        <strain evidence="1 2">DSM 15827</strain>
    </source>
</reference>